<dbReference type="RefSeq" id="WP_204784665.1">
    <property type="nucleotide sequence ID" value="NZ_CALVGD010000055.1"/>
</dbReference>
<name>A0ABS2GWM2_9LACO</name>
<dbReference type="Proteomes" id="UP000785625">
    <property type="component" value="Unassembled WGS sequence"/>
</dbReference>
<comment type="caution">
    <text evidence="1">The sequence shown here is derived from an EMBL/GenBank/DDBJ whole genome shotgun (WGS) entry which is preliminary data.</text>
</comment>
<evidence type="ECO:0000313" key="1">
    <source>
        <dbReference type="EMBL" id="MBM6940266.1"/>
    </source>
</evidence>
<gene>
    <name evidence="1" type="ORF">H5975_01975</name>
</gene>
<dbReference type="EMBL" id="JACJKU010000010">
    <property type="protein sequence ID" value="MBM6940266.1"/>
    <property type="molecule type" value="Genomic_DNA"/>
</dbReference>
<organism evidence="1 2">
    <name type="scientific">Limosilactobacillus coleohominis</name>
    <dbReference type="NCBI Taxonomy" id="181675"/>
    <lineage>
        <taxon>Bacteria</taxon>
        <taxon>Bacillati</taxon>
        <taxon>Bacillota</taxon>
        <taxon>Bacilli</taxon>
        <taxon>Lactobacillales</taxon>
        <taxon>Lactobacillaceae</taxon>
        <taxon>Limosilactobacillus</taxon>
    </lineage>
</organism>
<reference evidence="1 2" key="1">
    <citation type="journal article" date="2021" name="Sci. Rep.">
        <title>The distribution of antibiotic resistance genes in chicken gut microbiota commensals.</title>
        <authorList>
            <person name="Juricova H."/>
            <person name="Matiasovicova J."/>
            <person name="Kubasova T."/>
            <person name="Cejkova D."/>
            <person name="Rychlik I."/>
        </authorList>
    </citation>
    <scope>NUCLEOTIDE SEQUENCE [LARGE SCALE GENOMIC DNA]</scope>
    <source>
        <strain evidence="1 2">An574</strain>
    </source>
</reference>
<accession>A0ABS2GWM2</accession>
<keyword evidence="2" id="KW-1185">Reference proteome</keyword>
<sequence length="208" mass="24923">MNSTVDQFNWQADIRYIIERALPNDDYQIVCFHQSKSSESLYVDILWENYLFQLRFSFHDHDDHNRDLYSFNLTSYPQDQPLISKIHQIISKRRCGTILTYHHFVTLSLVEKTGQFQDQALIRRDDLFWDQGKPLINGPLEECLNFLWTHQLILIKHATQQIFLSDSGEHLLDHYWDVADQYLEDLAWDNNPRTNSPEELRNLLNRRL</sequence>
<proteinExistence type="predicted"/>
<protein>
    <submittedName>
        <fullName evidence="1">Uncharacterized protein</fullName>
    </submittedName>
</protein>
<evidence type="ECO:0000313" key="2">
    <source>
        <dbReference type="Proteomes" id="UP000785625"/>
    </source>
</evidence>